<dbReference type="InterPro" id="IPR029063">
    <property type="entry name" value="SAM-dependent_MTases_sf"/>
</dbReference>
<accession>A0A956LXK1</accession>
<dbReference type="InterPro" id="IPR050447">
    <property type="entry name" value="Erg6_SMT_methyltransf"/>
</dbReference>
<name>A0A956LXK1_UNCEI</name>
<proteinExistence type="predicted"/>
<dbReference type="PANTHER" id="PTHR44068:SF11">
    <property type="entry name" value="GERANYL DIPHOSPHATE 2-C-METHYLTRANSFERASE"/>
    <property type="match status" value="1"/>
</dbReference>
<evidence type="ECO:0000313" key="3">
    <source>
        <dbReference type="Proteomes" id="UP000697710"/>
    </source>
</evidence>
<sequence length="256" mass="27789">MPGLLTLAARSFNLGSTHHVLDLRTGNGAAALRLARDFGCHVTAVDEDEPSLRIAREVADHSGLGGLVKFKAMDLGHWTLPAREFDLVLALGGALTATDRVRGLDQIAVHLVPGGGLLIADLVYLDGPASAAAKDLLRDLSGLEGETVEEREHRPEPIVRAIFEQGRFHFANEPEYRGLLEAFGYETVFSTLMPETAWGEYFERMARAAGAMDSPHCDRQARAYIAQEAGAFYGYGGRGTVGYWFAGARHVGFHEP</sequence>
<feature type="domain" description="Methyltransferase" evidence="1">
    <location>
        <begin position="20"/>
        <end position="115"/>
    </location>
</feature>
<dbReference type="CDD" id="cd02440">
    <property type="entry name" value="AdoMet_MTases"/>
    <property type="match status" value="1"/>
</dbReference>
<dbReference type="Gene3D" id="3.40.50.150">
    <property type="entry name" value="Vaccinia Virus protein VP39"/>
    <property type="match status" value="1"/>
</dbReference>
<dbReference type="Pfam" id="PF13649">
    <property type="entry name" value="Methyltransf_25"/>
    <property type="match status" value="1"/>
</dbReference>
<dbReference type="InterPro" id="IPR041698">
    <property type="entry name" value="Methyltransf_25"/>
</dbReference>
<keyword evidence="2" id="KW-0808">Transferase</keyword>
<dbReference type="GO" id="GO:0032259">
    <property type="term" value="P:methylation"/>
    <property type="evidence" value="ECO:0007669"/>
    <property type="project" value="UniProtKB-KW"/>
</dbReference>
<reference evidence="2" key="2">
    <citation type="journal article" date="2021" name="Microbiome">
        <title>Successional dynamics and alternative stable states in a saline activated sludge microbial community over 9 years.</title>
        <authorList>
            <person name="Wang Y."/>
            <person name="Ye J."/>
            <person name="Ju F."/>
            <person name="Liu L."/>
            <person name="Boyd J.A."/>
            <person name="Deng Y."/>
            <person name="Parks D.H."/>
            <person name="Jiang X."/>
            <person name="Yin X."/>
            <person name="Woodcroft B.J."/>
            <person name="Tyson G.W."/>
            <person name="Hugenholtz P."/>
            <person name="Polz M.F."/>
            <person name="Zhang T."/>
        </authorList>
    </citation>
    <scope>NUCLEOTIDE SEQUENCE</scope>
    <source>
        <strain evidence="2">HKST-UBA01</strain>
    </source>
</reference>
<evidence type="ECO:0000259" key="1">
    <source>
        <dbReference type="Pfam" id="PF13649"/>
    </source>
</evidence>
<organism evidence="2 3">
    <name type="scientific">Eiseniibacteriota bacterium</name>
    <dbReference type="NCBI Taxonomy" id="2212470"/>
    <lineage>
        <taxon>Bacteria</taxon>
        <taxon>Candidatus Eiseniibacteriota</taxon>
    </lineage>
</organism>
<dbReference type="EMBL" id="JAGQHR010000123">
    <property type="protein sequence ID" value="MCA9727188.1"/>
    <property type="molecule type" value="Genomic_DNA"/>
</dbReference>
<gene>
    <name evidence="2" type="ORF">KC729_05845</name>
</gene>
<keyword evidence="2" id="KW-0489">Methyltransferase</keyword>
<dbReference type="PANTHER" id="PTHR44068">
    <property type="entry name" value="ZGC:194242"/>
    <property type="match status" value="1"/>
</dbReference>
<dbReference type="Proteomes" id="UP000697710">
    <property type="component" value="Unassembled WGS sequence"/>
</dbReference>
<dbReference type="GO" id="GO:0008168">
    <property type="term" value="F:methyltransferase activity"/>
    <property type="evidence" value="ECO:0007669"/>
    <property type="project" value="UniProtKB-KW"/>
</dbReference>
<dbReference type="AlphaFoldDB" id="A0A956LXK1"/>
<comment type="caution">
    <text evidence="2">The sequence shown here is derived from an EMBL/GenBank/DDBJ whole genome shotgun (WGS) entry which is preliminary data.</text>
</comment>
<evidence type="ECO:0000313" key="2">
    <source>
        <dbReference type="EMBL" id="MCA9727188.1"/>
    </source>
</evidence>
<dbReference type="SUPFAM" id="SSF53335">
    <property type="entry name" value="S-adenosyl-L-methionine-dependent methyltransferases"/>
    <property type="match status" value="1"/>
</dbReference>
<protein>
    <submittedName>
        <fullName evidence="2">Class I SAM-dependent methyltransferase</fullName>
    </submittedName>
</protein>
<reference evidence="2" key="1">
    <citation type="submission" date="2020-04" db="EMBL/GenBank/DDBJ databases">
        <authorList>
            <person name="Zhang T."/>
        </authorList>
    </citation>
    <scope>NUCLEOTIDE SEQUENCE</scope>
    <source>
        <strain evidence="2">HKST-UBA01</strain>
    </source>
</reference>